<dbReference type="Pfam" id="PF00691">
    <property type="entry name" value="OmpA"/>
    <property type="match status" value="1"/>
</dbReference>
<dbReference type="InterPro" id="IPR047589">
    <property type="entry name" value="DUF11_rpt"/>
</dbReference>
<feature type="chain" id="PRO_5011644156" evidence="3">
    <location>
        <begin position="22"/>
        <end position="1412"/>
    </location>
</feature>
<dbReference type="RefSeq" id="WP_169715858.1">
    <property type="nucleotide sequence ID" value="NZ_FNFD01000018.1"/>
</dbReference>
<protein>
    <submittedName>
        <fullName evidence="5">Conserved repeat domain-containing protein</fullName>
    </submittedName>
</protein>
<evidence type="ECO:0000256" key="3">
    <source>
        <dbReference type="SAM" id="SignalP"/>
    </source>
</evidence>
<evidence type="ECO:0000256" key="1">
    <source>
        <dbReference type="PROSITE-ProRule" id="PRU00473"/>
    </source>
</evidence>
<feature type="compositionally biased region" description="Basic and acidic residues" evidence="2">
    <location>
        <begin position="546"/>
        <end position="557"/>
    </location>
</feature>
<reference evidence="5 6" key="1">
    <citation type="submission" date="2016-10" db="EMBL/GenBank/DDBJ databases">
        <authorList>
            <person name="de Groot N.N."/>
        </authorList>
    </citation>
    <scope>NUCLEOTIDE SEQUENCE [LARGE SCALE GENOMIC DNA]</scope>
    <source>
        <strain evidence="5 6">JCM 21544</strain>
    </source>
</reference>
<dbReference type="InterPro" id="IPR001434">
    <property type="entry name" value="OmcB-like_DUF11"/>
</dbReference>
<keyword evidence="6" id="KW-1185">Reference proteome</keyword>
<feature type="region of interest" description="Disordered" evidence="2">
    <location>
        <begin position="515"/>
        <end position="566"/>
    </location>
</feature>
<feature type="compositionally biased region" description="Low complexity" evidence="2">
    <location>
        <begin position="532"/>
        <end position="543"/>
    </location>
</feature>
<sequence>MGFAWLFSLMLALSHVPQASAEVLGECRLSDPNSRGEHTDEICWLQFGSAGQLLASGYNDDYLFTLPDGSTLRLHMAVSNGGTLQVSQAPTWTGSNFSGDTDFYRLLTPNAAALYTETNGSANGTVVTLTNIRLFNPAGAEVIEPYEIVVADAERLNSNGLPGFTRGERLDFGVVSGGTAWQTVEFLGDAPASAVTRLSLPEDGGPTSVCEGAIDCVRFRGETRSDANAVVLATRKDVAGSQPFSIVGQIHSMASQGFAYGLRWGGARLRKRLPAGRLEPADQFVYRIENVVGATISSRTTSGSASGNYPYISGQVMPGNTLSLIEEMAPGSASTLRQYDRSIACVNTNTGSTTPLPSGTYDPADPPSLELQLADTVDCTISNVPRLVDLSIAKSASATAVRAGQAFTYSLRIGNRGTHDATNATFTDRLPVGISGLSAAGVTCGSASGGAVCGDLGITISGDATSGFVLSGRIQSLPGTNSAGSAGSAVTVTVQATAPTSAGNITNNASVALSTDDSTVGEPTSRQDDNQSSVTVTVSEPTVDAVDDRYTPTRGETRAGNVFDNDSLNSRTVAPADVTATLVGDLPPELTFDPATGEVGVQPDSPAGSYSFVYRLCESASTVNCDEATVTVVVTALEITATDDTFVTGSGASGDPSLGNLFDNDSLNGTVADPSTVILSLVGTPPSPLLVDTQTGVVGINPGTPAGDYSVDYRICERAVPDNCATATITVRVAPPIIDALDDDYSTSTIEALTGGAVGNVLGNDSLNGIALAQGAVTLEQIGSSSPDVSLDPATGAIRVAASASPGTYTLDYRICDALNPSICDTARATVAVAGSMPVRLSKQASPQKVKIGDLVRYTLVAENTGSTDLAGVSLVDTPPAGFSYVDGSLAVSDRDGVAHLAGLDPLRVEGLSMAAGGRLTISYFLRVGAGVAARGEYVNSARLMLAGSVISNVARASVQREADPLFEDARVLGTVFLDRDGDGWQDSAKATGLKVHGGFAADAYVPGSTLVDRGDGPHPEPDASAPLLHGIVLGDLLGRRSPDESAGQRRITISQRLRSPTFTDDFELRSAEGTLLRMRADGSETVTREGDAARGLGTQDLRVTRHVAVTDGGEYWVTYEIVNAGVDEPGLPGVRLGTVEGLLVETDSRGRFHLEGLDVEHIGRGRNFIMKVDTATLPAGSHFVDGNPKVKRITQGMPVRFDFAVQAPEQPWHAPERVELELGEVVFAPGSAEIRPEYTPAIDTMVRILGEHQGGDVDVVGHAEQPALALRRAEALRDALFARVSPTVRERLGIRVRPETRSLLRLSGEQVRLGEVLFETDKAEVRPRYQALLDQLAQQWLARQAAGMGSRLVIVGHADRRGSQAYNQALGLRRAKALFAALAERLPPGERARLRVEVDHGSLDPVREGAL</sequence>
<dbReference type="PANTHER" id="PTHR34819">
    <property type="entry name" value="LARGE CYSTEINE-RICH PERIPLASMIC PROTEIN OMCB"/>
    <property type="match status" value="1"/>
</dbReference>
<feature type="compositionally biased region" description="Polar residues" evidence="2">
    <location>
        <begin position="515"/>
        <end position="524"/>
    </location>
</feature>
<name>A0A1G9J3G3_9PSED</name>
<dbReference type="EMBL" id="FNFD01000018">
    <property type="protein sequence ID" value="SDL31871.1"/>
    <property type="molecule type" value="Genomic_DNA"/>
</dbReference>
<dbReference type="InterPro" id="IPR013783">
    <property type="entry name" value="Ig-like_fold"/>
</dbReference>
<organism evidence="5 6">
    <name type="scientific">Pseudomonas indica</name>
    <dbReference type="NCBI Taxonomy" id="137658"/>
    <lineage>
        <taxon>Bacteria</taxon>
        <taxon>Pseudomonadati</taxon>
        <taxon>Pseudomonadota</taxon>
        <taxon>Gammaproteobacteria</taxon>
        <taxon>Pseudomonadales</taxon>
        <taxon>Pseudomonadaceae</taxon>
        <taxon>Pseudomonas</taxon>
    </lineage>
</organism>
<dbReference type="Gene3D" id="2.60.40.10">
    <property type="entry name" value="Immunoglobulins"/>
    <property type="match status" value="1"/>
</dbReference>
<dbReference type="PANTHER" id="PTHR34819:SF3">
    <property type="entry name" value="CELL SURFACE PROTEIN"/>
    <property type="match status" value="1"/>
</dbReference>
<dbReference type="Gene3D" id="3.30.1330.60">
    <property type="entry name" value="OmpA-like domain"/>
    <property type="match status" value="2"/>
</dbReference>
<feature type="domain" description="OmpA-like" evidence="4">
    <location>
        <begin position="1308"/>
        <end position="1412"/>
    </location>
</feature>
<dbReference type="CDD" id="cd07185">
    <property type="entry name" value="OmpA_C-like"/>
    <property type="match status" value="1"/>
</dbReference>
<evidence type="ECO:0000256" key="2">
    <source>
        <dbReference type="SAM" id="MobiDB-lite"/>
    </source>
</evidence>
<dbReference type="Proteomes" id="UP000198706">
    <property type="component" value="Unassembled WGS sequence"/>
</dbReference>
<dbReference type="NCBIfam" id="TIGR01451">
    <property type="entry name" value="B_ant_repeat"/>
    <property type="match status" value="2"/>
</dbReference>
<keyword evidence="1" id="KW-0472">Membrane</keyword>
<dbReference type="InterPro" id="IPR006665">
    <property type="entry name" value="OmpA-like"/>
</dbReference>
<keyword evidence="3" id="KW-0732">Signal</keyword>
<accession>A0A1G9J3G3</accession>
<proteinExistence type="predicted"/>
<evidence type="ECO:0000313" key="5">
    <source>
        <dbReference type="EMBL" id="SDL31871.1"/>
    </source>
</evidence>
<gene>
    <name evidence="5" type="ORF">SAMN05216186_11840</name>
</gene>
<feature type="signal peptide" evidence="3">
    <location>
        <begin position="1"/>
        <end position="21"/>
    </location>
</feature>
<evidence type="ECO:0000259" key="4">
    <source>
        <dbReference type="PROSITE" id="PS51123"/>
    </source>
</evidence>
<dbReference type="InterPro" id="IPR036737">
    <property type="entry name" value="OmpA-like_sf"/>
</dbReference>
<dbReference type="Pfam" id="PF01345">
    <property type="entry name" value="DUF11"/>
    <property type="match status" value="2"/>
</dbReference>
<dbReference type="InterPro" id="IPR048834">
    <property type="entry name" value="SpaA_pre-album"/>
</dbReference>
<dbReference type="STRING" id="137658.SAMN05216186_11840"/>
<dbReference type="SUPFAM" id="SSF103088">
    <property type="entry name" value="OmpA-like"/>
    <property type="match status" value="2"/>
</dbReference>
<dbReference type="InterPro" id="IPR051172">
    <property type="entry name" value="Chlamydia_OmcB"/>
</dbReference>
<evidence type="ECO:0000313" key="6">
    <source>
        <dbReference type="Proteomes" id="UP000198706"/>
    </source>
</evidence>
<dbReference type="PROSITE" id="PS51123">
    <property type="entry name" value="OMPA_2"/>
    <property type="match status" value="1"/>
</dbReference>
<dbReference type="GO" id="GO:0016020">
    <property type="term" value="C:membrane"/>
    <property type="evidence" value="ECO:0007669"/>
    <property type="project" value="UniProtKB-UniRule"/>
</dbReference>
<dbReference type="Pfam" id="PF20674">
    <property type="entry name" value="SpaA_3"/>
    <property type="match status" value="1"/>
</dbReference>